<dbReference type="Proteomes" id="UP000667802">
    <property type="component" value="Unassembled WGS sequence"/>
</dbReference>
<evidence type="ECO:0000313" key="1">
    <source>
        <dbReference type="EMBL" id="MDR9898616.1"/>
    </source>
</evidence>
<gene>
    <name evidence="1" type="ORF">G7B40_029255</name>
</gene>
<proteinExistence type="predicted"/>
<organism evidence="1 2">
    <name type="scientific">Aetokthonos hydrillicola Thurmond2011</name>
    <dbReference type="NCBI Taxonomy" id="2712845"/>
    <lineage>
        <taxon>Bacteria</taxon>
        <taxon>Bacillati</taxon>
        <taxon>Cyanobacteriota</taxon>
        <taxon>Cyanophyceae</taxon>
        <taxon>Nostocales</taxon>
        <taxon>Hapalosiphonaceae</taxon>
        <taxon>Aetokthonos</taxon>
    </lineage>
</organism>
<accession>A0AAP5IBT2</accession>
<evidence type="ECO:0008006" key="3">
    <source>
        <dbReference type="Google" id="ProtNLM"/>
    </source>
</evidence>
<protein>
    <recommendedName>
        <fullName evidence="3">Type I restriction enzyme R protein N-terminal domain-containing protein</fullName>
    </recommendedName>
</protein>
<dbReference type="AlphaFoldDB" id="A0AAP5IBT2"/>
<comment type="caution">
    <text evidence="1">The sequence shown here is derived from an EMBL/GenBank/DDBJ whole genome shotgun (WGS) entry which is preliminary data.</text>
</comment>
<evidence type="ECO:0000313" key="2">
    <source>
        <dbReference type="Proteomes" id="UP000667802"/>
    </source>
</evidence>
<name>A0AAP5IBT2_9CYAN</name>
<keyword evidence="2" id="KW-1185">Reference proteome</keyword>
<reference evidence="2" key="1">
    <citation type="journal article" date="2021" name="Science">
        <title>Hunting the eagle killer: A cyanobacterial neurotoxin causes vacuolar myelinopathy.</title>
        <authorList>
            <person name="Breinlinger S."/>
            <person name="Phillips T.J."/>
            <person name="Haram B.N."/>
            <person name="Mares J."/>
            <person name="Martinez Yerena J.A."/>
            <person name="Hrouzek P."/>
            <person name="Sobotka R."/>
            <person name="Henderson W.M."/>
            <person name="Schmieder P."/>
            <person name="Williams S.M."/>
            <person name="Lauderdale J.D."/>
            <person name="Wilde H.D."/>
            <person name="Gerrin W."/>
            <person name="Kust A."/>
            <person name="Washington J.W."/>
            <person name="Wagner C."/>
            <person name="Geier B."/>
            <person name="Liebeke M."/>
            <person name="Enke H."/>
            <person name="Niedermeyer T.H.J."/>
            <person name="Wilde S.B."/>
        </authorList>
    </citation>
    <scope>NUCLEOTIDE SEQUENCE [LARGE SCALE GENOMIC DNA]</scope>
    <source>
        <strain evidence="2">Thurmond2011</strain>
    </source>
</reference>
<dbReference type="EMBL" id="JAALHA020000019">
    <property type="protein sequence ID" value="MDR9898616.1"/>
    <property type="molecule type" value="Genomic_DNA"/>
</dbReference>
<dbReference type="RefSeq" id="WP_208339433.1">
    <property type="nucleotide sequence ID" value="NZ_CAWQFN010000531.1"/>
</dbReference>
<sequence>MAYSDFTVGKVKQTFGIETIEGTSFFPAISPAAPTSTLLEVLEENLPLAAALPSEKAKSELLISPILVEVRKLLKRQVSLFSGQDFTVNVEVGLSGICDFLISRSPEQLEIESPVVVLVEAKKADINSGMGQCMAEMVAAQQFNQREGEEPKPVYGCVSSGLLWRFLKLEYNQITVDLKDYSLEPISDLLGKLIWMCGDLSSPKLTNN</sequence>